<name>A0ABD6QUP2_HELPX</name>
<protein>
    <submittedName>
        <fullName evidence="2">Uncharacterized protein</fullName>
    </submittedName>
</protein>
<reference evidence="2 3" key="1">
    <citation type="journal article" date="2017" name="Front. Cell. Infect. Microbiol.">
        <title>Whole Genome Sequence and Phylogenetic Analysis Show Helicobacter pylori Strains from Latin America Have Followed a Unique Evolution Pathway.</title>
        <authorList>
            <person name="Munoz-Ramirez Z.Y."/>
            <person name="Mendez-Tenorio A."/>
            <person name="Kato I."/>
            <person name="Bravo M.M."/>
            <person name="Rizzato C."/>
            <person name="Thorell K."/>
            <person name="Torres R.C."/>
            <person name="Aviles-Jimenez F."/>
            <person name="Camorlinga M."/>
            <person name="Canzian F."/>
            <person name="Torres J."/>
        </authorList>
    </citation>
    <scope>NUCLEOTIDE SEQUENCE [LARGE SCALE GENOMIC DNA]</scope>
    <source>
        <strain evidence="2 3">CG22371</strain>
    </source>
</reference>
<accession>A0ABD6QUP2</accession>
<dbReference type="EMBL" id="MUPB01000196">
    <property type="protein sequence ID" value="OOQ14200.1"/>
    <property type="molecule type" value="Genomic_DNA"/>
</dbReference>
<dbReference type="Proteomes" id="UP000318633">
    <property type="component" value="Unassembled WGS sequence"/>
</dbReference>
<evidence type="ECO:0000256" key="1">
    <source>
        <dbReference type="SAM" id="Phobius"/>
    </source>
</evidence>
<dbReference type="AlphaFoldDB" id="A0ABD6QUP2"/>
<evidence type="ECO:0000313" key="3">
    <source>
        <dbReference type="Proteomes" id="UP000318633"/>
    </source>
</evidence>
<organism evidence="2 3">
    <name type="scientific">Helicobacter pylori</name>
    <name type="common">Campylobacter pylori</name>
    <dbReference type="NCBI Taxonomy" id="210"/>
    <lineage>
        <taxon>Bacteria</taxon>
        <taxon>Pseudomonadati</taxon>
        <taxon>Campylobacterota</taxon>
        <taxon>Epsilonproteobacteria</taxon>
        <taxon>Campylobacterales</taxon>
        <taxon>Helicobacteraceae</taxon>
        <taxon>Helicobacter</taxon>
    </lineage>
</organism>
<evidence type="ECO:0000313" key="2">
    <source>
        <dbReference type="EMBL" id="OOQ14200.1"/>
    </source>
</evidence>
<keyword evidence="1" id="KW-0472">Membrane</keyword>
<feature type="transmembrane region" description="Helical" evidence="1">
    <location>
        <begin position="12"/>
        <end position="37"/>
    </location>
</feature>
<gene>
    <name evidence="2" type="ORF">B0X56_09030</name>
</gene>
<proteinExistence type="predicted"/>
<sequence length="69" mass="8224">MGFRFKSSYKNVLACFCAMDRYAFGCVFPMALIYGFWRGCYYKHAINTNHTIIERYVHAIKRLDKNNEK</sequence>
<comment type="caution">
    <text evidence="2">The sequence shown here is derived from an EMBL/GenBank/DDBJ whole genome shotgun (WGS) entry which is preliminary data.</text>
</comment>
<keyword evidence="1" id="KW-0812">Transmembrane</keyword>
<keyword evidence="1" id="KW-1133">Transmembrane helix</keyword>